<feature type="region of interest" description="Disordered" evidence="1">
    <location>
        <begin position="130"/>
        <end position="149"/>
    </location>
</feature>
<comment type="caution">
    <text evidence="2">The sequence shown here is derived from an EMBL/GenBank/DDBJ whole genome shotgun (WGS) entry which is preliminary data.</text>
</comment>
<evidence type="ECO:0008006" key="4">
    <source>
        <dbReference type="Google" id="ProtNLM"/>
    </source>
</evidence>
<name>A0A846M5R7_9SPHN</name>
<protein>
    <recommendedName>
        <fullName evidence="4">Sel1 repeat family protein</fullName>
    </recommendedName>
</protein>
<organism evidence="2 3">
    <name type="scientific">Sphingobium vermicomposti</name>
    <dbReference type="NCBI Taxonomy" id="529005"/>
    <lineage>
        <taxon>Bacteria</taxon>
        <taxon>Pseudomonadati</taxon>
        <taxon>Pseudomonadota</taxon>
        <taxon>Alphaproteobacteria</taxon>
        <taxon>Sphingomonadales</taxon>
        <taxon>Sphingomonadaceae</taxon>
        <taxon>Sphingobium</taxon>
    </lineage>
</organism>
<evidence type="ECO:0000313" key="2">
    <source>
        <dbReference type="EMBL" id="NIJ16498.1"/>
    </source>
</evidence>
<dbReference type="Proteomes" id="UP000576821">
    <property type="component" value="Unassembled WGS sequence"/>
</dbReference>
<proteinExistence type="predicted"/>
<reference evidence="2 3" key="1">
    <citation type="submission" date="2020-03" db="EMBL/GenBank/DDBJ databases">
        <title>Genomic Encyclopedia of Type Strains, Phase IV (KMG-IV): sequencing the most valuable type-strain genomes for metagenomic binning, comparative biology and taxonomic classification.</title>
        <authorList>
            <person name="Goeker M."/>
        </authorList>
    </citation>
    <scope>NUCLEOTIDE SEQUENCE [LARGE SCALE GENOMIC DNA]</scope>
    <source>
        <strain evidence="2 3">DSM 21299</strain>
    </source>
</reference>
<dbReference type="EMBL" id="JAASQR010000002">
    <property type="protein sequence ID" value="NIJ16498.1"/>
    <property type="molecule type" value="Genomic_DNA"/>
</dbReference>
<keyword evidence="3" id="KW-1185">Reference proteome</keyword>
<evidence type="ECO:0000313" key="3">
    <source>
        <dbReference type="Proteomes" id="UP000576821"/>
    </source>
</evidence>
<accession>A0A846M5R7</accession>
<gene>
    <name evidence="2" type="ORF">FHS54_001464</name>
</gene>
<evidence type="ECO:0000256" key="1">
    <source>
        <dbReference type="SAM" id="MobiDB-lite"/>
    </source>
</evidence>
<feature type="compositionally biased region" description="Basic and acidic residues" evidence="1">
    <location>
        <begin position="131"/>
        <end position="149"/>
    </location>
</feature>
<dbReference type="RefSeq" id="WP_167303114.1">
    <property type="nucleotide sequence ID" value="NZ_JAASQR010000002.1"/>
</dbReference>
<dbReference type="AlphaFoldDB" id="A0A846M5R7"/>
<sequence length="149" mass="16112">MIAQREMGNPAEHLRSAAMGDLPAQRAFVQIGLQMIGSGGVDPIWGYNGVLIWARIAAAHGYPEDRQVLAGCLCGLARTISENGSEEAATEVMVEAVAIADELADEGCELSAKVLNQLVEILPPRVASEAKAFRDSRPRVRDEQNEERQ</sequence>